<keyword evidence="1" id="KW-0732">Signal</keyword>
<feature type="chain" id="PRO_5046987879" evidence="1">
    <location>
        <begin position="24"/>
        <end position="146"/>
    </location>
</feature>
<evidence type="ECO:0000313" key="3">
    <source>
        <dbReference type="Proteomes" id="UP001589734"/>
    </source>
</evidence>
<feature type="signal peptide" evidence="1">
    <location>
        <begin position="1"/>
        <end position="23"/>
    </location>
</feature>
<reference evidence="2 3" key="1">
    <citation type="submission" date="2024-09" db="EMBL/GenBank/DDBJ databases">
        <authorList>
            <person name="Sun Q."/>
            <person name="Mori K."/>
        </authorList>
    </citation>
    <scope>NUCLEOTIDE SEQUENCE [LARGE SCALE GENOMIC DNA]</scope>
    <source>
        <strain evidence="2 3">CGMCC 1.12926</strain>
    </source>
</reference>
<accession>A0ABV6C294</accession>
<gene>
    <name evidence="2" type="ORF">ACFFLS_25290</name>
</gene>
<organism evidence="2 3">
    <name type="scientific">Flavobacterium procerum</name>
    <dbReference type="NCBI Taxonomy" id="1455569"/>
    <lineage>
        <taxon>Bacteria</taxon>
        <taxon>Pseudomonadati</taxon>
        <taxon>Bacteroidota</taxon>
        <taxon>Flavobacteriia</taxon>
        <taxon>Flavobacteriales</taxon>
        <taxon>Flavobacteriaceae</taxon>
        <taxon>Flavobacterium</taxon>
    </lineage>
</organism>
<protein>
    <submittedName>
        <fullName evidence="2">Uncharacterized protein</fullName>
    </submittedName>
</protein>
<evidence type="ECO:0000313" key="2">
    <source>
        <dbReference type="EMBL" id="MFC0080382.1"/>
    </source>
</evidence>
<proteinExistence type="predicted"/>
<dbReference type="RefSeq" id="WP_379682737.1">
    <property type="nucleotide sequence ID" value="NZ_JBHLYW010000032.1"/>
</dbReference>
<sequence length="146" mass="16713">MSKMKAAPLLFAVFFLFVTKSFSQVEVNQITYNSKSRFITTTIGYPAPGTYAPIGMAEPVTVLNPDGTGFIQSDDKSKKKMNWGIECTEDGVPIFKEGFNSATYTFWYRPNDSNEWSYSQFSIHFAKKKMFLMGERVKVYEDYNVQ</sequence>
<dbReference type="Proteomes" id="UP001589734">
    <property type="component" value="Unassembled WGS sequence"/>
</dbReference>
<keyword evidence="3" id="KW-1185">Reference proteome</keyword>
<dbReference type="EMBL" id="JBHLYW010000032">
    <property type="protein sequence ID" value="MFC0080382.1"/>
    <property type="molecule type" value="Genomic_DNA"/>
</dbReference>
<name>A0ABV6C294_9FLAO</name>
<evidence type="ECO:0000256" key="1">
    <source>
        <dbReference type="SAM" id="SignalP"/>
    </source>
</evidence>
<comment type="caution">
    <text evidence="2">The sequence shown here is derived from an EMBL/GenBank/DDBJ whole genome shotgun (WGS) entry which is preliminary data.</text>
</comment>